<feature type="non-terminal residue" evidence="1">
    <location>
        <position position="57"/>
    </location>
</feature>
<protein>
    <submittedName>
        <fullName evidence="1">Uncharacterized protein</fullName>
    </submittedName>
</protein>
<evidence type="ECO:0000313" key="2">
    <source>
        <dbReference type="Proteomes" id="UP000790377"/>
    </source>
</evidence>
<accession>A0ACB7ZPY0</accession>
<comment type="caution">
    <text evidence="1">The sequence shown here is derived from an EMBL/GenBank/DDBJ whole genome shotgun (WGS) entry which is preliminary data.</text>
</comment>
<feature type="non-terminal residue" evidence="1">
    <location>
        <position position="1"/>
    </location>
</feature>
<keyword evidence="2" id="KW-1185">Reference proteome</keyword>
<sequence>RCAGRPTKRPPCLVNATMDGVVRALSEFSITRADFPSMMETHEFVVPGSIPMPGPGV</sequence>
<proteinExistence type="predicted"/>
<dbReference type="Proteomes" id="UP000790377">
    <property type="component" value="Unassembled WGS sequence"/>
</dbReference>
<reference evidence="1" key="1">
    <citation type="journal article" date="2021" name="New Phytol.">
        <title>Evolutionary innovations through gain and loss of genes in the ectomycorrhizal Boletales.</title>
        <authorList>
            <person name="Wu G."/>
            <person name="Miyauchi S."/>
            <person name="Morin E."/>
            <person name="Kuo A."/>
            <person name="Drula E."/>
            <person name="Varga T."/>
            <person name="Kohler A."/>
            <person name="Feng B."/>
            <person name="Cao Y."/>
            <person name="Lipzen A."/>
            <person name="Daum C."/>
            <person name="Hundley H."/>
            <person name="Pangilinan J."/>
            <person name="Johnson J."/>
            <person name="Barry K."/>
            <person name="LaButti K."/>
            <person name="Ng V."/>
            <person name="Ahrendt S."/>
            <person name="Min B."/>
            <person name="Choi I.G."/>
            <person name="Park H."/>
            <person name="Plett J.M."/>
            <person name="Magnuson J."/>
            <person name="Spatafora J.W."/>
            <person name="Nagy L.G."/>
            <person name="Henrissat B."/>
            <person name="Grigoriev I.V."/>
            <person name="Yang Z.L."/>
            <person name="Xu J."/>
            <person name="Martin F.M."/>
        </authorList>
    </citation>
    <scope>NUCLEOTIDE SEQUENCE</scope>
    <source>
        <strain evidence="1">ATCC 28755</strain>
    </source>
</reference>
<organism evidence="1 2">
    <name type="scientific">Hygrophoropsis aurantiaca</name>
    <dbReference type="NCBI Taxonomy" id="72124"/>
    <lineage>
        <taxon>Eukaryota</taxon>
        <taxon>Fungi</taxon>
        <taxon>Dikarya</taxon>
        <taxon>Basidiomycota</taxon>
        <taxon>Agaricomycotina</taxon>
        <taxon>Agaricomycetes</taxon>
        <taxon>Agaricomycetidae</taxon>
        <taxon>Boletales</taxon>
        <taxon>Coniophorineae</taxon>
        <taxon>Hygrophoropsidaceae</taxon>
        <taxon>Hygrophoropsis</taxon>
    </lineage>
</organism>
<dbReference type="EMBL" id="MU269494">
    <property type="protein sequence ID" value="KAH7902823.1"/>
    <property type="molecule type" value="Genomic_DNA"/>
</dbReference>
<evidence type="ECO:0000313" key="1">
    <source>
        <dbReference type="EMBL" id="KAH7902823.1"/>
    </source>
</evidence>
<gene>
    <name evidence="1" type="ORF">BJ138DRAFT_965117</name>
</gene>
<name>A0ACB7ZPY0_9AGAM</name>